<dbReference type="InterPro" id="IPR038765">
    <property type="entry name" value="Papain-like_cys_pep_sf"/>
</dbReference>
<dbReference type="Gene3D" id="3.90.70.10">
    <property type="entry name" value="Cysteine proteinases"/>
    <property type="match status" value="2"/>
</dbReference>
<feature type="compositionally biased region" description="Low complexity" evidence="6">
    <location>
        <begin position="133"/>
        <end position="155"/>
    </location>
</feature>
<evidence type="ECO:0000313" key="9">
    <source>
        <dbReference type="Proteomes" id="UP000095038"/>
    </source>
</evidence>
<keyword evidence="4 5" id="KW-0378">Hydrolase</keyword>
<dbReference type="OrthoDB" id="27652at2759"/>
<comment type="similarity">
    <text evidence="2 5">Belongs to the peptidase C19 family.</text>
</comment>
<dbReference type="PROSITE" id="PS00973">
    <property type="entry name" value="USP_2"/>
    <property type="match status" value="1"/>
</dbReference>
<dbReference type="Pfam" id="PF00443">
    <property type="entry name" value="UCH"/>
    <property type="match status" value="1"/>
</dbReference>
<dbReference type="PROSITE" id="PS50235">
    <property type="entry name" value="USP_3"/>
    <property type="match status" value="1"/>
</dbReference>
<dbReference type="Proteomes" id="UP000095038">
    <property type="component" value="Unassembled WGS sequence"/>
</dbReference>
<feature type="non-terminal residue" evidence="8">
    <location>
        <position position="1"/>
    </location>
</feature>
<evidence type="ECO:0000256" key="1">
    <source>
        <dbReference type="ARBA" id="ARBA00000707"/>
    </source>
</evidence>
<organism evidence="8 9">
    <name type="scientific">Ascoidea rubescens DSM 1968</name>
    <dbReference type="NCBI Taxonomy" id="1344418"/>
    <lineage>
        <taxon>Eukaryota</taxon>
        <taxon>Fungi</taxon>
        <taxon>Dikarya</taxon>
        <taxon>Ascomycota</taxon>
        <taxon>Saccharomycotina</taxon>
        <taxon>Saccharomycetes</taxon>
        <taxon>Ascoideaceae</taxon>
        <taxon>Ascoidea</taxon>
    </lineage>
</organism>
<evidence type="ECO:0000256" key="2">
    <source>
        <dbReference type="ARBA" id="ARBA00009085"/>
    </source>
</evidence>
<feature type="compositionally biased region" description="Basic and acidic residues" evidence="6">
    <location>
        <begin position="106"/>
        <end position="119"/>
    </location>
</feature>
<feature type="non-terminal residue" evidence="8">
    <location>
        <position position="474"/>
    </location>
</feature>
<dbReference type="RefSeq" id="XP_020047365.1">
    <property type="nucleotide sequence ID" value="XM_020189645.1"/>
</dbReference>
<keyword evidence="3 5" id="KW-0645">Protease</keyword>
<keyword evidence="5" id="KW-0833">Ubl conjugation pathway</keyword>
<feature type="compositionally biased region" description="Polar residues" evidence="6">
    <location>
        <begin position="79"/>
        <end position="99"/>
    </location>
</feature>
<dbReference type="InterPro" id="IPR028889">
    <property type="entry name" value="USP"/>
</dbReference>
<dbReference type="EMBL" id="KV454480">
    <property type="protein sequence ID" value="ODV61058.1"/>
    <property type="molecule type" value="Genomic_DNA"/>
</dbReference>
<dbReference type="GO" id="GO:0140492">
    <property type="term" value="F:metal-dependent deubiquitinase activity"/>
    <property type="evidence" value="ECO:0007669"/>
    <property type="project" value="EnsemblFungi"/>
</dbReference>
<protein>
    <recommendedName>
        <fullName evidence="5">Ubiquitin carboxyl-terminal hydrolase</fullName>
        <ecNumber evidence="5">3.4.19.12</ecNumber>
    </recommendedName>
</protein>
<dbReference type="GO" id="GO:0006897">
    <property type="term" value="P:endocytosis"/>
    <property type="evidence" value="ECO:0007669"/>
    <property type="project" value="EnsemblFungi"/>
</dbReference>
<evidence type="ECO:0000256" key="5">
    <source>
        <dbReference type="RuleBase" id="RU366025"/>
    </source>
</evidence>
<evidence type="ECO:0000256" key="3">
    <source>
        <dbReference type="ARBA" id="ARBA00022670"/>
    </source>
</evidence>
<dbReference type="CDD" id="cd02663">
    <property type="entry name" value="Peptidase_C19G"/>
    <property type="match status" value="1"/>
</dbReference>
<reference evidence="9" key="1">
    <citation type="submission" date="2016-05" db="EMBL/GenBank/DDBJ databases">
        <title>Comparative genomics of biotechnologically important yeasts.</title>
        <authorList>
            <consortium name="DOE Joint Genome Institute"/>
            <person name="Riley R."/>
            <person name="Haridas S."/>
            <person name="Wolfe K.H."/>
            <person name="Lopes M.R."/>
            <person name="Hittinger C.T."/>
            <person name="Goker M."/>
            <person name="Salamov A."/>
            <person name="Wisecaver J."/>
            <person name="Long T.M."/>
            <person name="Aerts A.L."/>
            <person name="Barry K."/>
            <person name="Choi C."/>
            <person name="Clum A."/>
            <person name="Coughlan A.Y."/>
            <person name="Deshpande S."/>
            <person name="Douglass A.P."/>
            <person name="Hanson S.J."/>
            <person name="Klenk H.-P."/>
            <person name="Labutti K."/>
            <person name="Lapidus A."/>
            <person name="Lindquist E."/>
            <person name="Lipzen A."/>
            <person name="Meier-Kolthoff J.P."/>
            <person name="Ohm R.A."/>
            <person name="Otillar R.P."/>
            <person name="Pangilinan J."/>
            <person name="Peng Y."/>
            <person name="Rokas A."/>
            <person name="Rosa C.A."/>
            <person name="Scheuner C."/>
            <person name="Sibirny A.A."/>
            <person name="Slot J.C."/>
            <person name="Stielow J.B."/>
            <person name="Sun H."/>
            <person name="Kurtzman C.P."/>
            <person name="Blackwell M."/>
            <person name="Grigoriev I.V."/>
            <person name="Jeffries T.W."/>
        </authorList>
    </citation>
    <scope>NUCLEOTIDE SEQUENCE [LARGE SCALE GENOMIC DNA]</scope>
    <source>
        <strain evidence="9">DSM 1968</strain>
    </source>
</reference>
<dbReference type="GO" id="GO:0005829">
    <property type="term" value="C:cytosol"/>
    <property type="evidence" value="ECO:0007669"/>
    <property type="project" value="TreeGrafter"/>
</dbReference>
<feature type="compositionally biased region" description="Polar residues" evidence="6">
    <location>
        <begin position="121"/>
        <end position="132"/>
    </location>
</feature>
<keyword evidence="9" id="KW-1185">Reference proteome</keyword>
<evidence type="ECO:0000256" key="4">
    <source>
        <dbReference type="ARBA" id="ARBA00022801"/>
    </source>
</evidence>
<dbReference type="GO" id="GO:0004843">
    <property type="term" value="F:cysteine-type deubiquitinase activity"/>
    <property type="evidence" value="ECO:0007669"/>
    <property type="project" value="UniProtKB-UniRule"/>
</dbReference>
<evidence type="ECO:0000259" key="7">
    <source>
        <dbReference type="PROSITE" id="PS50235"/>
    </source>
</evidence>
<dbReference type="FunCoup" id="A0A1D2VHC1">
    <property type="interactions" value="401"/>
</dbReference>
<dbReference type="SUPFAM" id="SSF54001">
    <property type="entry name" value="Cysteine proteinases"/>
    <property type="match status" value="1"/>
</dbReference>
<dbReference type="GO" id="GO:0005634">
    <property type="term" value="C:nucleus"/>
    <property type="evidence" value="ECO:0007669"/>
    <property type="project" value="TreeGrafter"/>
</dbReference>
<keyword evidence="5" id="KW-0788">Thiol protease</keyword>
<dbReference type="PANTHER" id="PTHR24006:SF733">
    <property type="entry name" value="RE52890P"/>
    <property type="match status" value="1"/>
</dbReference>
<dbReference type="EC" id="3.4.19.12" evidence="5"/>
<dbReference type="GeneID" id="30963281"/>
<dbReference type="InterPro" id="IPR018200">
    <property type="entry name" value="USP_CS"/>
</dbReference>
<dbReference type="InterPro" id="IPR001394">
    <property type="entry name" value="Peptidase_C19_UCH"/>
</dbReference>
<gene>
    <name evidence="8" type="ORF">ASCRUDRAFT_20581</name>
</gene>
<evidence type="ECO:0000256" key="6">
    <source>
        <dbReference type="SAM" id="MobiDB-lite"/>
    </source>
</evidence>
<dbReference type="InterPro" id="IPR050164">
    <property type="entry name" value="Peptidase_C19"/>
</dbReference>
<dbReference type="InParanoid" id="A0A1D2VHC1"/>
<comment type="catalytic activity">
    <reaction evidence="1 5">
        <text>Thiol-dependent hydrolysis of ester, thioester, amide, peptide and isopeptide bonds formed by the C-terminal Gly of ubiquitin (a 76-residue protein attached to proteins as an intracellular targeting signal).</text>
        <dbReference type="EC" id="3.4.19.12"/>
    </reaction>
</comment>
<dbReference type="PANTHER" id="PTHR24006">
    <property type="entry name" value="UBIQUITIN CARBOXYL-TERMINAL HYDROLASE"/>
    <property type="match status" value="1"/>
</dbReference>
<sequence>PFGDGSKKIFGMENFGNTCYCNSVLQCLYYSKEFRENILSFPQSYYQEKTDRRRKITTIGSKPHPFVLAAQKQLNANESSLDNNPIINGNLKSNSNNASAYADTSEYDKNEDKDKDKQNDPSPQSTNNEHQINGNVNNNNNTTNNNNTNSNSNNSDDFYANFNMLKQSSPFNLTIIGNTGDPSSTTEQRKRKAMLTGPILNIDRSYSSSYQMSNSMFSALKDIFECMVENESKKGVVSPSFIIEVLKKENELFRSSMHQDAHEFLNFLLNEVFEGLLTSETKCLTCEKVSSRDEKFIDLSIDLEKDTSITSCLKQFSASEILTEDNKFYCDNCCSLQEATKRIILKKLPKILSLHLKRFKYNEQLQRNVKLFHRVSFPLHLRLFNTSKDTYNQDRLYELYGVVVHIGGGPYHGHYISLIKTEHFGWLLFDDETVEQIDENFVLRFFGDGPGLAAAYVLFYHEISEEDYYKQTLY</sequence>
<name>A0A1D2VHC1_9ASCO</name>
<proteinExistence type="inferred from homology"/>
<dbReference type="STRING" id="1344418.A0A1D2VHC1"/>
<dbReference type="GO" id="GO:0006508">
    <property type="term" value="P:proteolysis"/>
    <property type="evidence" value="ECO:0007669"/>
    <property type="project" value="UniProtKB-KW"/>
</dbReference>
<accession>A0A1D2VHC1</accession>
<dbReference type="GO" id="GO:0016579">
    <property type="term" value="P:protein deubiquitination"/>
    <property type="evidence" value="ECO:0007669"/>
    <property type="project" value="InterPro"/>
</dbReference>
<feature type="region of interest" description="Disordered" evidence="6">
    <location>
        <begin position="79"/>
        <end position="159"/>
    </location>
</feature>
<dbReference type="AlphaFoldDB" id="A0A1D2VHC1"/>
<evidence type="ECO:0000313" key="8">
    <source>
        <dbReference type="EMBL" id="ODV61058.1"/>
    </source>
</evidence>
<dbReference type="PROSITE" id="PS00972">
    <property type="entry name" value="USP_1"/>
    <property type="match status" value="1"/>
</dbReference>
<feature type="domain" description="USP" evidence="7">
    <location>
        <begin position="10"/>
        <end position="463"/>
    </location>
</feature>